<dbReference type="InterPro" id="IPR051189">
    <property type="entry name" value="Splicing_assoc_domain"/>
</dbReference>
<evidence type="ECO:0000313" key="13">
    <source>
        <dbReference type="Proteomes" id="UP000315783"/>
    </source>
</evidence>
<dbReference type="InterPro" id="IPR000467">
    <property type="entry name" value="G_patch_dom"/>
</dbReference>
<evidence type="ECO:0000256" key="7">
    <source>
        <dbReference type="ARBA" id="ARBA00023187"/>
    </source>
</evidence>
<dbReference type="Gene3D" id="3.30.1370.50">
    <property type="entry name" value="R3H-like domain"/>
    <property type="match status" value="1"/>
</dbReference>
<evidence type="ECO:0000256" key="1">
    <source>
        <dbReference type="ARBA" id="ARBA00004123"/>
    </source>
</evidence>
<feature type="domain" description="G-patch" evidence="10">
    <location>
        <begin position="580"/>
        <end position="623"/>
    </location>
</feature>
<dbReference type="InterPro" id="IPR036867">
    <property type="entry name" value="R3H_dom_sf"/>
</dbReference>
<feature type="domain" description="R3H" evidence="11">
    <location>
        <begin position="440"/>
        <end position="519"/>
    </location>
</feature>
<dbReference type="SUPFAM" id="SSF82708">
    <property type="entry name" value="R3H domain"/>
    <property type="match status" value="1"/>
</dbReference>
<comment type="subcellular location">
    <subcellularLocation>
        <location evidence="2">Cytoplasm</location>
    </subcellularLocation>
    <subcellularLocation>
        <location evidence="1">Nucleus</location>
    </subcellularLocation>
</comment>
<dbReference type="GO" id="GO:0006397">
    <property type="term" value="P:mRNA processing"/>
    <property type="evidence" value="ECO:0007669"/>
    <property type="project" value="UniProtKB-KW"/>
</dbReference>
<feature type="compositionally biased region" description="Basic residues" evidence="9">
    <location>
        <begin position="257"/>
        <end position="272"/>
    </location>
</feature>
<evidence type="ECO:0000256" key="9">
    <source>
        <dbReference type="SAM" id="MobiDB-lite"/>
    </source>
</evidence>
<sequence length="623" mass="70293">MARKKKDKTKDGTAPRGQKDTQFQQSQSSGKPLNTSKSNHCHRYHSAHQANHGTLSDSFTLADEARQTSQHDRSFWNQATKLRLMTVPFISAGISEPLKAGQHNETDERQSNTNTPNHHNKSSTEPEAEAEAEAEVANESCRPPNVIIGHDRAGSGKASHTGEATEPEDGIFYYDTGRSSSIKHHGKGKITMAHTSMEASFEQEKSDSDGEIILFKGRLNATHNFKDTIDMGNIRTEIHAVEKEIEEKPHEVIAKQKTTRGRRGGRQAKAKRAAAGITDEEHDGMLADYIENMRENGEMYGLLQPTVAAEEVEDQSSSTNSSGDNNSDKLPVAAALAMQSNKQTPDWFSKEGDTQYTDLDLMDHERPSIRRKMGKGAKQKLDLRFADIDSETERRLQATWQSDRLRKAERKREREQLHVLNLIGKKAKDAEDMRFKYPKGMSLEQVADEIKCFLMSVEDRYGSTFPPRHYLLRQFYSICLPPMDKHARKMIHELANKFNVKSKSIGKTDQRRPTLYRTKRTLRFDNEAFDLAVRRIHRRYFPRLDYKGKNSQGHFSHNGYTEASYRDGEVVGGSAPELSTENRGRAMLEKMGWSIGTALGSEDNKGILLPVTQTMKRSKAGLG</sequence>
<dbReference type="Pfam" id="PF01585">
    <property type="entry name" value="G-patch"/>
    <property type="match status" value="1"/>
</dbReference>
<feature type="compositionally biased region" description="Acidic residues" evidence="9">
    <location>
        <begin position="126"/>
        <end position="136"/>
    </location>
</feature>
<feature type="region of interest" description="Disordered" evidence="9">
    <location>
        <begin position="1"/>
        <end position="42"/>
    </location>
</feature>
<dbReference type="SMART" id="SM00443">
    <property type="entry name" value="G_patch"/>
    <property type="match status" value="1"/>
</dbReference>
<gene>
    <name evidence="12" type="ORF">IF1G_02403</name>
</gene>
<dbReference type="AlphaFoldDB" id="A0A545V9D0"/>
<feature type="compositionally biased region" description="Basic and acidic residues" evidence="9">
    <location>
        <begin position="8"/>
        <end position="19"/>
    </location>
</feature>
<dbReference type="GO" id="GO:0005634">
    <property type="term" value="C:nucleus"/>
    <property type="evidence" value="ECO:0007669"/>
    <property type="project" value="UniProtKB-SubCell"/>
</dbReference>
<accession>A0A545V9D0</accession>
<dbReference type="PROSITE" id="PS51061">
    <property type="entry name" value="R3H"/>
    <property type="match status" value="1"/>
</dbReference>
<keyword evidence="7" id="KW-0508">mRNA splicing</keyword>
<dbReference type="InterPro" id="IPR034082">
    <property type="entry name" value="R3H_G-patch"/>
</dbReference>
<feature type="region of interest" description="Disordered" evidence="9">
    <location>
        <begin position="100"/>
        <end position="169"/>
    </location>
</feature>
<evidence type="ECO:0000256" key="4">
    <source>
        <dbReference type="ARBA" id="ARBA00018964"/>
    </source>
</evidence>
<evidence type="ECO:0000313" key="12">
    <source>
        <dbReference type="EMBL" id="TQV98323.1"/>
    </source>
</evidence>
<dbReference type="CDD" id="cd02646">
    <property type="entry name" value="R3H_G-patch"/>
    <property type="match status" value="1"/>
</dbReference>
<feature type="region of interest" description="Disordered" evidence="9">
    <location>
        <begin position="257"/>
        <end position="276"/>
    </location>
</feature>
<dbReference type="GO" id="GO:0008380">
    <property type="term" value="P:RNA splicing"/>
    <property type="evidence" value="ECO:0007669"/>
    <property type="project" value="UniProtKB-KW"/>
</dbReference>
<evidence type="ECO:0000259" key="10">
    <source>
        <dbReference type="PROSITE" id="PS50174"/>
    </source>
</evidence>
<feature type="compositionally biased region" description="Low complexity" evidence="9">
    <location>
        <begin position="315"/>
        <end position="325"/>
    </location>
</feature>
<dbReference type="STRING" id="43265.A0A545V9D0"/>
<keyword evidence="6" id="KW-0507">mRNA processing</keyword>
<feature type="region of interest" description="Disordered" evidence="9">
    <location>
        <begin position="309"/>
        <end position="328"/>
    </location>
</feature>
<name>A0A545V9D0_9HYPO</name>
<evidence type="ECO:0000256" key="2">
    <source>
        <dbReference type="ARBA" id="ARBA00004496"/>
    </source>
</evidence>
<comment type="caution">
    <text evidence="12">The sequence shown here is derived from an EMBL/GenBank/DDBJ whole genome shotgun (WGS) entry which is preliminary data.</text>
</comment>
<dbReference type="OrthoDB" id="21470at2759"/>
<dbReference type="PROSITE" id="PS50174">
    <property type="entry name" value="G_PATCH"/>
    <property type="match status" value="1"/>
</dbReference>
<evidence type="ECO:0000256" key="5">
    <source>
        <dbReference type="ARBA" id="ARBA00022490"/>
    </source>
</evidence>
<keyword evidence="5" id="KW-0963">Cytoplasm</keyword>
<reference evidence="12 13" key="1">
    <citation type="journal article" date="2019" name="Appl. Microbiol. Biotechnol.">
        <title>Genome sequence of Isaria javanica and comparative genome analysis insights into family S53 peptidase evolution in fungal entomopathogens.</title>
        <authorList>
            <person name="Lin R."/>
            <person name="Zhang X."/>
            <person name="Xin B."/>
            <person name="Zou M."/>
            <person name="Gao Y."/>
            <person name="Qin F."/>
            <person name="Hu Q."/>
            <person name="Xie B."/>
            <person name="Cheng X."/>
        </authorList>
    </citation>
    <scope>NUCLEOTIDE SEQUENCE [LARGE SCALE GENOMIC DNA]</scope>
    <source>
        <strain evidence="12 13">IJ1G</strain>
    </source>
</reference>
<dbReference type="GO" id="GO:0005737">
    <property type="term" value="C:cytoplasm"/>
    <property type="evidence" value="ECO:0007669"/>
    <property type="project" value="UniProtKB-SubCell"/>
</dbReference>
<dbReference type="InterPro" id="IPR001374">
    <property type="entry name" value="R3H_dom"/>
</dbReference>
<dbReference type="GO" id="GO:0003676">
    <property type="term" value="F:nucleic acid binding"/>
    <property type="evidence" value="ECO:0007669"/>
    <property type="project" value="UniProtKB-UniRule"/>
</dbReference>
<dbReference type="EMBL" id="SPUK01000003">
    <property type="protein sequence ID" value="TQV98323.1"/>
    <property type="molecule type" value="Genomic_DNA"/>
</dbReference>
<evidence type="ECO:0000259" key="11">
    <source>
        <dbReference type="PROSITE" id="PS51061"/>
    </source>
</evidence>
<keyword evidence="13" id="KW-1185">Reference proteome</keyword>
<proteinExistence type="inferred from homology"/>
<keyword evidence="8" id="KW-0539">Nucleus</keyword>
<evidence type="ECO:0000256" key="3">
    <source>
        <dbReference type="ARBA" id="ARBA00010306"/>
    </source>
</evidence>
<evidence type="ECO:0000256" key="6">
    <source>
        <dbReference type="ARBA" id="ARBA00022664"/>
    </source>
</evidence>
<comment type="similarity">
    <text evidence="3">Belongs to the SQS1 family.</text>
</comment>
<organism evidence="12 13">
    <name type="scientific">Cordyceps javanica</name>
    <dbReference type="NCBI Taxonomy" id="43265"/>
    <lineage>
        <taxon>Eukaryota</taxon>
        <taxon>Fungi</taxon>
        <taxon>Dikarya</taxon>
        <taxon>Ascomycota</taxon>
        <taxon>Pezizomycotina</taxon>
        <taxon>Sordariomycetes</taxon>
        <taxon>Hypocreomycetidae</taxon>
        <taxon>Hypocreales</taxon>
        <taxon>Cordycipitaceae</taxon>
        <taxon>Cordyceps</taxon>
    </lineage>
</organism>
<dbReference type="Proteomes" id="UP000315783">
    <property type="component" value="Unassembled WGS sequence"/>
</dbReference>
<dbReference type="Pfam" id="PF01424">
    <property type="entry name" value="R3H"/>
    <property type="match status" value="1"/>
</dbReference>
<protein>
    <recommendedName>
        <fullName evidence="4">Protein SQS1</fullName>
    </recommendedName>
</protein>
<evidence type="ECO:0000256" key="8">
    <source>
        <dbReference type="ARBA" id="ARBA00023242"/>
    </source>
</evidence>
<feature type="compositionally biased region" description="Polar residues" evidence="9">
    <location>
        <begin position="20"/>
        <end position="38"/>
    </location>
</feature>
<dbReference type="PANTHER" id="PTHR14195">
    <property type="entry name" value="G PATCH DOMAIN CONTAINING PROTEIN 2"/>
    <property type="match status" value="1"/>
</dbReference>